<comment type="caution">
    <text evidence="3">The sequence shown here is derived from an EMBL/GenBank/DDBJ whole genome shotgun (WGS) entry which is preliminary data.</text>
</comment>
<feature type="non-terminal residue" evidence="3">
    <location>
        <position position="109"/>
    </location>
</feature>
<feature type="compositionally biased region" description="Low complexity" evidence="1">
    <location>
        <begin position="1"/>
        <end position="20"/>
    </location>
</feature>
<proteinExistence type="predicted"/>
<keyword evidence="2" id="KW-1133">Transmembrane helix</keyword>
<feature type="region of interest" description="Disordered" evidence="1">
    <location>
        <begin position="1"/>
        <end position="51"/>
    </location>
</feature>
<organism evidence="3 4">
    <name type="scientific">Streptomyces montanus</name>
    <dbReference type="NCBI Taxonomy" id="2580423"/>
    <lineage>
        <taxon>Bacteria</taxon>
        <taxon>Bacillati</taxon>
        <taxon>Actinomycetota</taxon>
        <taxon>Actinomycetes</taxon>
        <taxon>Kitasatosporales</taxon>
        <taxon>Streptomycetaceae</taxon>
        <taxon>Streptomyces</taxon>
    </lineage>
</organism>
<name>A0A5R9FKR3_9ACTN</name>
<keyword evidence="2" id="KW-0472">Membrane</keyword>
<gene>
    <name evidence="3" type="ORF">FE633_43000</name>
</gene>
<evidence type="ECO:0000256" key="2">
    <source>
        <dbReference type="SAM" id="Phobius"/>
    </source>
</evidence>
<evidence type="ECO:0000256" key="1">
    <source>
        <dbReference type="SAM" id="MobiDB-lite"/>
    </source>
</evidence>
<dbReference type="Proteomes" id="UP000305906">
    <property type="component" value="Unassembled WGS sequence"/>
</dbReference>
<feature type="transmembrane region" description="Helical" evidence="2">
    <location>
        <begin position="74"/>
        <end position="92"/>
    </location>
</feature>
<protein>
    <submittedName>
        <fullName evidence="3">Uncharacterized protein</fullName>
    </submittedName>
</protein>
<dbReference type="EMBL" id="VBZC01000088">
    <property type="protein sequence ID" value="TLS40145.1"/>
    <property type="molecule type" value="Genomic_DNA"/>
</dbReference>
<keyword evidence="2" id="KW-0812">Transmembrane</keyword>
<sequence length="109" mass="10863">MSAPRGQAGPAPPDAAAHDPSAAHDRSAVHAASPNPLGAARPRQEGPTDLRLVPPALGAWATAALTLDASPRTTAGVVVVCLVVAGALLVAGRSRRGGQGRRDGGRRAL</sequence>
<keyword evidence="4" id="KW-1185">Reference proteome</keyword>
<accession>A0A5R9FKR3</accession>
<dbReference type="AlphaFoldDB" id="A0A5R9FKR3"/>
<evidence type="ECO:0000313" key="4">
    <source>
        <dbReference type="Proteomes" id="UP000305906"/>
    </source>
</evidence>
<evidence type="ECO:0000313" key="3">
    <source>
        <dbReference type="EMBL" id="TLS40145.1"/>
    </source>
</evidence>
<reference evidence="3 4" key="1">
    <citation type="submission" date="2019-05" db="EMBL/GenBank/DDBJ databases">
        <title>Streptomyces sp. NEAU-C151, a novel actinomycete isolated from soil.</title>
        <authorList>
            <person name="Han L."/>
            <person name="Jiang H."/>
        </authorList>
    </citation>
    <scope>NUCLEOTIDE SEQUENCE [LARGE SCALE GENOMIC DNA]</scope>
    <source>
        <strain evidence="3 4">NEAU-C151</strain>
    </source>
</reference>